<evidence type="ECO:0000313" key="2">
    <source>
        <dbReference type="EMBL" id="POS86376.1"/>
    </source>
</evidence>
<dbReference type="AlphaFoldDB" id="A0A2S4PWG7"/>
<dbReference type="Proteomes" id="UP000237438">
    <property type="component" value="Unassembled WGS sequence"/>
</dbReference>
<keyword evidence="3" id="KW-1185">Reference proteome</keyword>
<accession>A0A2S4PWG7</accession>
<feature type="compositionally biased region" description="Low complexity" evidence="1">
    <location>
        <begin position="305"/>
        <end position="318"/>
    </location>
</feature>
<organism evidence="2 3">
    <name type="scientific">Erysiphe pulchra</name>
    <dbReference type="NCBI Taxonomy" id="225359"/>
    <lineage>
        <taxon>Eukaryota</taxon>
        <taxon>Fungi</taxon>
        <taxon>Dikarya</taxon>
        <taxon>Ascomycota</taxon>
        <taxon>Pezizomycotina</taxon>
        <taxon>Leotiomycetes</taxon>
        <taxon>Erysiphales</taxon>
        <taxon>Erysiphaceae</taxon>
        <taxon>Erysiphe</taxon>
    </lineage>
</organism>
<sequence>MFRGKPTSLTETYSTTQDQFFLRKDNLEPLHPTISNNEYSQPVEDGIPLPELMRSQTEESRLAMHSGKSRLRTKTLSSFYLSTGPRDISYKENLAFSHRIANRLDSGNNHRPDSVHGLVSIFSRNVWKEKKERLVGHVSRASTSNISTRDTNLMAKSYDNEFPNSCNSISIPYNFRHLHHTQYDRVPDATQRVHSEQASGSNSPKSLRNQIELERQALRVDDLHFENFSSEALNTQICDERRPISAVEKFRTRQRTVLRKKRIPCENKFPFQVSLYNEPRIAQNQTQIPDSSLPYLVESIPTRNSSRTSSKSDLISSSTPELTCTKPEWDKSSSPGEDAWPLPNSTNSSCFMGDLPDVEEEEEDLLVGPNKVISLVEKCGSFDYDERMLGSIDDLESISESGSPAEWDPLHVKRDSSIGESHSICSDLEIGSWESDIDWCYENEVEADCDYRWIEEEIKETQDKDLKTHRAIQAPQLLLQVNEPKNAKNFRPSLLLPERVRSPGLSPASVVTYTNSPTPATPVNFRRDHYIPITPKFSSPDEPANMDGFQSEVTTSDFQTQLQHETNFKESFMKDYFTVIPSPISDNSSISLFGDGSSKSATDRSWSCPRSSPSSRCSSTYTSSSVSGQETSKSVFNLRKDAVNVPLLDRQNKNLHLDAKSPKISSLNSLRQDSRSFESLEIGGLSTQRGRL</sequence>
<protein>
    <recommendedName>
        <fullName evidence="4">CRIB domain-containing protein</fullName>
    </recommendedName>
</protein>
<feature type="region of interest" description="Disordered" evidence="1">
    <location>
        <begin position="596"/>
        <end position="627"/>
    </location>
</feature>
<feature type="region of interest" description="Disordered" evidence="1">
    <location>
        <begin position="189"/>
        <end position="208"/>
    </location>
</feature>
<comment type="caution">
    <text evidence="2">The sequence shown here is derived from an EMBL/GenBank/DDBJ whole genome shotgun (WGS) entry which is preliminary data.</text>
</comment>
<feature type="compositionally biased region" description="Low complexity" evidence="1">
    <location>
        <begin position="605"/>
        <end position="627"/>
    </location>
</feature>
<dbReference type="OrthoDB" id="3597067at2759"/>
<evidence type="ECO:0000256" key="1">
    <source>
        <dbReference type="SAM" id="MobiDB-lite"/>
    </source>
</evidence>
<gene>
    <name evidence="2" type="ORF">EPUL_002229</name>
</gene>
<feature type="region of interest" description="Disordered" evidence="1">
    <location>
        <begin position="303"/>
        <end position="343"/>
    </location>
</feature>
<dbReference type="STRING" id="225359.A0A2S4PWG7"/>
<evidence type="ECO:0000313" key="3">
    <source>
        <dbReference type="Proteomes" id="UP000237438"/>
    </source>
</evidence>
<proteinExistence type="predicted"/>
<evidence type="ECO:0008006" key="4">
    <source>
        <dbReference type="Google" id="ProtNLM"/>
    </source>
</evidence>
<reference evidence="2 3" key="1">
    <citation type="submission" date="2017-10" db="EMBL/GenBank/DDBJ databases">
        <title>Development of genomic resources for the powdery mildew, Erysiphe pulchra.</title>
        <authorList>
            <person name="Wadl P.A."/>
            <person name="Mack B.M."/>
            <person name="Moore G."/>
            <person name="Beltz S.B."/>
        </authorList>
    </citation>
    <scope>NUCLEOTIDE SEQUENCE [LARGE SCALE GENOMIC DNA]</scope>
    <source>
        <strain evidence="2">Cflorida</strain>
    </source>
</reference>
<name>A0A2S4PWG7_9PEZI</name>
<dbReference type="EMBL" id="PEDP01000345">
    <property type="protein sequence ID" value="POS86376.1"/>
    <property type="molecule type" value="Genomic_DNA"/>
</dbReference>
<feature type="compositionally biased region" description="Polar residues" evidence="1">
    <location>
        <begin position="196"/>
        <end position="208"/>
    </location>
</feature>